<accession>A0A7W7SUA0</accession>
<keyword evidence="3" id="KW-1185">Reference proteome</keyword>
<sequence>MDSGRRRVAAPAQAPTTVLATRVGTRVGSSGNPRDGRTPGTASPAARTDPTGIGRRTVSGSRDRTTTRTGTGNGTVGNTGRRSPTPTTAPRPGVPMDRALTNGPVGCRTRHQKRSPTTVTGVRPRNGRLPRADATWVRRGGRSSRTGPTVGPSHRVEALPGTTSRRGPGNRRHGPTVVRRTTGLARLSTAFRHRSRHGHAPPSRRRTPCRHPRTPSRCRRTQSRHHLAPSRHRHIRSRHHPAPSRHHRTPPRRRRVPPGHQTPSPAG</sequence>
<feature type="compositionally biased region" description="Basic residues" evidence="1">
    <location>
        <begin position="191"/>
        <end position="257"/>
    </location>
</feature>
<reference evidence="2 3" key="1">
    <citation type="submission" date="2020-08" db="EMBL/GenBank/DDBJ databases">
        <title>Sequencing the genomes of 1000 actinobacteria strains.</title>
        <authorList>
            <person name="Klenk H.-P."/>
        </authorList>
    </citation>
    <scope>NUCLEOTIDE SEQUENCE [LARGE SCALE GENOMIC DNA]</scope>
    <source>
        <strain evidence="2 3">DSM 45886</strain>
    </source>
</reference>
<protein>
    <submittedName>
        <fullName evidence="2">Uncharacterized protein</fullName>
    </submittedName>
</protein>
<evidence type="ECO:0000256" key="1">
    <source>
        <dbReference type="SAM" id="MobiDB-lite"/>
    </source>
</evidence>
<evidence type="ECO:0000313" key="2">
    <source>
        <dbReference type="EMBL" id="MBB4961078.1"/>
    </source>
</evidence>
<comment type="caution">
    <text evidence="2">The sequence shown here is derived from an EMBL/GenBank/DDBJ whole genome shotgun (WGS) entry which is preliminary data.</text>
</comment>
<evidence type="ECO:0000313" key="3">
    <source>
        <dbReference type="Proteomes" id="UP000578819"/>
    </source>
</evidence>
<dbReference type="Proteomes" id="UP000578819">
    <property type="component" value="Unassembled WGS sequence"/>
</dbReference>
<gene>
    <name evidence="2" type="ORF">FHR38_004811</name>
</gene>
<organism evidence="2 3">
    <name type="scientific">Micromonospora polyrhachis</name>
    <dbReference type="NCBI Taxonomy" id="1282883"/>
    <lineage>
        <taxon>Bacteria</taxon>
        <taxon>Bacillati</taxon>
        <taxon>Actinomycetota</taxon>
        <taxon>Actinomycetes</taxon>
        <taxon>Micromonosporales</taxon>
        <taxon>Micromonosporaceae</taxon>
        <taxon>Micromonospora</taxon>
    </lineage>
</organism>
<dbReference type="AlphaFoldDB" id="A0A7W7SUA0"/>
<proteinExistence type="predicted"/>
<feature type="region of interest" description="Disordered" evidence="1">
    <location>
        <begin position="1"/>
        <end position="267"/>
    </location>
</feature>
<dbReference type="EMBL" id="JACHJW010000001">
    <property type="protein sequence ID" value="MBB4961078.1"/>
    <property type="molecule type" value="Genomic_DNA"/>
</dbReference>
<name>A0A7W7SUA0_9ACTN</name>